<dbReference type="InterPro" id="IPR036047">
    <property type="entry name" value="F-box-like_dom_sf"/>
</dbReference>
<dbReference type="AlphaFoldDB" id="A0A9D4X9I3"/>
<evidence type="ECO:0000313" key="3">
    <source>
        <dbReference type="Proteomes" id="UP001058974"/>
    </source>
</evidence>
<feature type="domain" description="F-box" evidence="1">
    <location>
        <begin position="44"/>
        <end position="84"/>
    </location>
</feature>
<keyword evidence="3" id="KW-1185">Reference proteome</keyword>
<dbReference type="SUPFAM" id="SSF50965">
    <property type="entry name" value="Galactose oxidase, central domain"/>
    <property type="match status" value="1"/>
</dbReference>
<dbReference type="Gene3D" id="1.20.1280.50">
    <property type="match status" value="1"/>
</dbReference>
<dbReference type="InterPro" id="IPR017451">
    <property type="entry name" value="F-box-assoc_interact_dom"/>
</dbReference>
<dbReference type="SUPFAM" id="SSF81383">
    <property type="entry name" value="F-box domain"/>
    <property type="match status" value="1"/>
</dbReference>
<reference evidence="2 3" key="1">
    <citation type="journal article" date="2022" name="Nat. Genet.">
        <title>Improved pea reference genome and pan-genome highlight genomic features and evolutionary characteristics.</title>
        <authorList>
            <person name="Yang T."/>
            <person name="Liu R."/>
            <person name="Luo Y."/>
            <person name="Hu S."/>
            <person name="Wang D."/>
            <person name="Wang C."/>
            <person name="Pandey M.K."/>
            <person name="Ge S."/>
            <person name="Xu Q."/>
            <person name="Li N."/>
            <person name="Li G."/>
            <person name="Huang Y."/>
            <person name="Saxena R.K."/>
            <person name="Ji Y."/>
            <person name="Li M."/>
            <person name="Yan X."/>
            <person name="He Y."/>
            <person name="Liu Y."/>
            <person name="Wang X."/>
            <person name="Xiang C."/>
            <person name="Varshney R.K."/>
            <person name="Ding H."/>
            <person name="Gao S."/>
            <person name="Zong X."/>
        </authorList>
    </citation>
    <scope>NUCLEOTIDE SEQUENCE [LARGE SCALE GENOMIC DNA]</scope>
    <source>
        <strain evidence="2 3">cv. Zhongwan 6</strain>
    </source>
</reference>
<dbReference type="SMART" id="SM00256">
    <property type="entry name" value="FBOX"/>
    <property type="match status" value="1"/>
</dbReference>
<dbReference type="NCBIfam" id="TIGR01640">
    <property type="entry name" value="F_box_assoc_1"/>
    <property type="match status" value="1"/>
</dbReference>
<organism evidence="2 3">
    <name type="scientific">Pisum sativum</name>
    <name type="common">Garden pea</name>
    <name type="synonym">Lathyrus oleraceus</name>
    <dbReference type="NCBI Taxonomy" id="3888"/>
    <lineage>
        <taxon>Eukaryota</taxon>
        <taxon>Viridiplantae</taxon>
        <taxon>Streptophyta</taxon>
        <taxon>Embryophyta</taxon>
        <taxon>Tracheophyta</taxon>
        <taxon>Spermatophyta</taxon>
        <taxon>Magnoliopsida</taxon>
        <taxon>eudicotyledons</taxon>
        <taxon>Gunneridae</taxon>
        <taxon>Pentapetalae</taxon>
        <taxon>rosids</taxon>
        <taxon>fabids</taxon>
        <taxon>Fabales</taxon>
        <taxon>Fabaceae</taxon>
        <taxon>Papilionoideae</taxon>
        <taxon>50 kb inversion clade</taxon>
        <taxon>NPAAA clade</taxon>
        <taxon>Hologalegina</taxon>
        <taxon>IRL clade</taxon>
        <taxon>Fabeae</taxon>
        <taxon>Lathyrus</taxon>
    </lineage>
</organism>
<comment type="caution">
    <text evidence="2">The sequence shown here is derived from an EMBL/GenBank/DDBJ whole genome shotgun (WGS) entry which is preliminary data.</text>
</comment>
<dbReference type="Gramene" id="Psat04G0119500-T1">
    <property type="protein sequence ID" value="KAI5416057.1"/>
    <property type="gene ID" value="KIW84_041195"/>
</dbReference>
<sequence length="412" mass="48312">MRRFMNFMLLAQQTMRKRRRRERLMEKKKRKTKMVTPIPPKPFVHEELIIEILLCLPVKSLIRFQCVSKQWFSLISDPNFVKSHFQLTPHTRRIEFISSDFGQTTSIDFEEQFDLENAFVKQCNFFHPHVDSLIQIISSCRGFIFFHHSSGFCILNPCTKVHKQIPLAPGEFETNLELRYFYYLYGFGYDPLRDDYLVVSLSCIPAEEDLSRVEYFSLKDNKWKQIEDTYFLYTIDKIDPRVGSLYNNAIHWLALHSDSLVEVIVVFDLTERELFEMPYPNGVEHKSDHCELWVFGEFLSLWAMDCENSKIEIWLMKEYNVHSSWIKAIVLPMNILSPHQFSPICSTKYGDIIGTDGSRLMRYTDKGEFIEGSSYIPFADTAVSSGFPSIMYTESLLSLPGDHMQAYEDDSD</sequence>
<proteinExistence type="predicted"/>
<dbReference type="PANTHER" id="PTHR31672">
    <property type="entry name" value="BNACNNG10540D PROTEIN"/>
    <property type="match status" value="1"/>
</dbReference>
<dbReference type="PANTHER" id="PTHR31672:SF13">
    <property type="entry name" value="F-BOX PROTEIN CPR30-LIKE"/>
    <property type="match status" value="1"/>
</dbReference>
<dbReference type="OrthoDB" id="591557at2759"/>
<dbReference type="InterPro" id="IPR050796">
    <property type="entry name" value="SCF_F-box_component"/>
</dbReference>
<dbReference type="InterPro" id="IPR001810">
    <property type="entry name" value="F-box_dom"/>
</dbReference>
<dbReference type="InterPro" id="IPR011043">
    <property type="entry name" value="Gal_Oxase/kelch_b-propeller"/>
</dbReference>
<evidence type="ECO:0000259" key="1">
    <source>
        <dbReference type="SMART" id="SM00256"/>
    </source>
</evidence>
<protein>
    <recommendedName>
        <fullName evidence="1">F-box domain-containing protein</fullName>
    </recommendedName>
</protein>
<dbReference type="Pfam" id="PF08268">
    <property type="entry name" value="FBA_3"/>
    <property type="match status" value="1"/>
</dbReference>
<gene>
    <name evidence="2" type="ORF">KIW84_041195</name>
</gene>
<dbReference type="EMBL" id="JAMSHJ010000004">
    <property type="protein sequence ID" value="KAI5416057.1"/>
    <property type="molecule type" value="Genomic_DNA"/>
</dbReference>
<evidence type="ECO:0000313" key="2">
    <source>
        <dbReference type="EMBL" id="KAI5416057.1"/>
    </source>
</evidence>
<name>A0A9D4X9I3_PEA</name>
<dbReference type="InterPro" id="IPR013187">
    <property type="entry name" value="F-box-assoc_dom_typ3"/>
</dbReference>
<dbReference type="Proteomes" id="UP001058974">
    <property type="component" value="Chromosome 4"/>
</dbReference>
<dbReference type="CDD" id="cd22157">
    <property type="entry name" value="F-box_AtFBW1-like"/>
    <property type="match status" value="1"/>
</dbReference>
<dbReference type="Gramene" id="Psat0s430g0080.1">
    <property type="protein sequence ID" value="Psat0s430g0080.1.cds1"/>
    <property type="gene ID" value="Psat0s430g0080"/>
</dbReference>
<accession>A0A9D4X9I3</accession>
<dbReference type="Pfam" id="PF00646">
    <property type="entry name" value="F-box"/>
    <property type="match status" value="1"/>
</dbReference>